<reference evidence="2" key="1">
    <citation type="submission" date="2016-07" db="EMBL/GenBank/DDBJ databases">
        <authorList>
            <person name="Bretaudeau A."/>
        </authorList>
    </citation>
    <scope>NUCLEOTIDE SEQUENCE</scope>
    <source>
        <strain evidence="2">Rice</strain>
        <tissue evidence="2">Whole body</tissue>
    </source>
</reference>
<gene>
    <name evidence="2" type="ORF">SFRICE_003757</name>
</gene>
<dbReference type="OrthoDB" id="7296423at2759"/>
<accession>A0A2H1VIY8</accession>
<dbReference type="AlphaFoldDB" id="A0A2H1VIY8"/>
<feature type="compositionally biased region" description="Basic and acidic residues" evidence="1">
    <location>
        <begin position="221"/>
        <end position="234"/>
    </location>
</feature>
<organism evidence="2">
    <name type="scientific">Spodoptera frugiperda</name>
    <name type="common">Fall armyworm</name>
    <dbReference type="NCBI Taxonomy" id="7108"/>
    <lineage>
        <taxon>Eukaryota</taxon>
        <taxon>Metazoa</taxon>
        <taxon>Ecdysozoa</taxon>
        <taxon>Arthropoda</taxon>
        <taxon>Hexapoda</taxon>
        <taxon>Insecta</taxon>
        <taxon>Pterygota</taxon>
        <taxon>Neoptera</taxon>
        <taxon>Endopterygota</taxon>
        <taxon>Lepidoptera</taxon>
        <taxon>Glossata</taxon>
        <taxon>Ditrysia</taxon>
        <taxon>Noctuoidea</taxon>
        <taxon>Noctuidae</taxon>
        <taxon>Amphipyrinae</taxon>
        <taxon>Spodoptera</taxon>
    </lineage>
</organism>
<feature type="region of interest" description="Disordered" evidence="1">
    <location>
        <begin position="77"/>
        <end position="118"/>
    </location>
</feature>
<dbReference type="EMBL" id="ODYU01002629">
    <property type="protein sequence ID" value="SOQ40382.1"/>
    <property type="molecule type" value="Genomic_DNA"/>
</dbReference>
<name>A0A2H1VIY8_SPOFR</name>
<proteinExistence type="predicted"/>
<protein>
    <submittedName>
        <fullName evidence="2">SFRICE_003757</fullName>
    </submittedName>
</protein>
<evidence type="ECO:0000256" key="1">
    <source>
        <dbReference type="SAM" id="MobiDB-lite"/>
    </source>
</evidence>
<feature type="compositionally biased region" description="Basic and acidic residues" evidence="1">
    <location>
        <begin position="84"/>
        <end position="103"/>
    </location>
</feature>
<sequence length="234" mass="26119">MSHFLQGTATFCQDNICVPDTDPPIVFGGCFTLVSCGGNQTWHLDPIVYKKKKGRFILAKVRPVGAHVGKSFVPLTEIPPPHVPHSDHGPEGHPEGSGRRHLNDNCNPKKKGEDTIDGPRVDIFPEYYDDKVAKTVATVIFPDHIDHKHFEVTTQVPYLTVGPIDAIGYHPSTIKSEHPSECEKIYQDHLDEQYSEESKDYSEESLEMARLPLFPANDGSADDKLDKLYSDIDV</sequence>
<feature type="region of interest" description="Disordered" evidence="1">
    <location>
        <begin position="215"/>
        <end position="234"/>
    </location>
</feature>
<evidence type="ECO:0000313" key="2">
    <source>
        <dbReference type="EMBL" id="SOQ40382.1"/>
    </source>
</evidence>